<feature type="region of interest" description="Disordered" evidence="2">
    <location>
        <begin position="497"/>
        <end position="539"/>
    </location>
</feature>
<dbReference type="PANTHER" id="PTHR46738:SF1">
    <property type="entry name" value="UBIQUITIN-ASSOCIATED DOMAIN-CONTAINING PROTEIN 1"/>
    <property type="match status" value="1"/>
</dbReference>
<reference evidence="5" key="1">
    <citation type="submission" date="2020-12" db="EMBL/GenBank/DDBJ databases">
        <authorList>
            <person name="Iha C."/>
        </authorList>
    </citation>
    <scope>NUCLEOTIDE SEQUENCE</scope>
</reference>
<feature type="domain" description="UBA" evidence="3">
    <location>
        <begin position="173"/>
        <end position="213"/>
    </location>
</feature>
<evidence type="ECO:0000313" key="6">
    <source>
        <dbReference type="Proteomes" id="UP000708148"/>
    </source>
</evidence>
<evidence type="ECO:0000256" key="1">
    <source>
        <dbReference type="SAM" id="Coils"/>
    </source>
</evidence>
<dbReference type="CDD" id="cd17039">
    <property type="entry name" value="Ubl_ubiquitin_like"/>
    <property type="match status" value="1"/>
</dbReference>
<dbReference type="AlphaFoldDB" id="A0A8S1J795"/>
<feature type="region of interest" description="Disordered" evidence="2">
    <location>
        <begin position="351"/>
        <end position="380"/>
    </location>
</feature>
<dbReference type="GO" id="GO:0031593">
    <property type="term" value="F:polyubiquitin modification-dependent protein binding"/>
    <property type="evidence" value="ECO:0007669"/>
    <property type="project" value="UniProtKB-ARBA"/>
</dbReference>
<dbReference type="GO" id="GO:0000151">
    <property type="term" value="C:ubiquitin ligase complex"/>
    <property type="evidence" value="ECO:0007669"/>
    <property type="project" value="TreeGrafter"/>
</dbReference>
<dbReference type="InterPro" id="IPR052476">
    <property type="entry name" value="UBAC1"/>
</dbReference>
<dbReference type="SUPFAM" id="SSF46934">
    <property type="entry name" value="UBA-like"/>
    <property type="match status" value="2"/>
</dbReference>
<dbReference type="Gene3D" id="1.10.8.10">
    <property type="entry name" value="DNA helicase RuvA subunit, C-terminal domain"/>
    <property type="match status" value="2"/>
</dbReference>
<dbReference type="InterPro" id="IPR009060">
    <property type="entry name" value="UBA-like_sf"/>
</dbReference>
<evidence type="ECO:0000259" key="3">
    <source>
        <dbReference type="PROSITE" id="PS50030"/>
    </source>
</evidence>
<comment type="caution">
    <text evidence="5">The sequence shown here is derived from an EMBL/GenBank/DDBJ whole genome shotgun (WGS) entry which is preliminary data.</text>
</comment>
<feature type="compositionally biased region" description="Basic and acidic residues" evidence="2">
    <location>
        <begin position="510"/>
        <end position="520"/>
    </location>
</feature>
<dbReference type="PROSITE" id="PS50053">
    <property type="entry name" value="UBIQUITIN_2"/>
    <property type="match status" value="1"/>
</dbReference>
<dbReference type="PANTHER" id="PTHR46738">
    <property type="entry name" value="UBIQUITIN-ASSOCIATED DOMAIN-CONTAINING PROTEIN 1"/>
    <property type="match status" value="1"/>
</dbReference>
<sequence length="539" mass="58134">MDLYVNTVRGTCKVPSVDPSTTVEQLKALLHHSLDARWGVPDPEHQNLVYKGRKLRDQGGSLSSSGISNGESLAVVRVNDIQRPDSPEDEPTPDMAAINTAISEYAKAHGLQEKLNAPEEPQPGRRRVVRASAGTLGQLQSLIDALEGRLDALETAAVGQARQEEVAEVQIPEPNAEHMNTLRDMGFSEVLASNALLLCRNNLEPALNWILQRGNDPAAAVPIPQEQLRRLYATRPRAVQSRQVDASLVAQLQEMGFAEEQAARALRTFNNNIEVSVAWLVRITSSQQVGASQPAGSSQEQGELQEAGERQEERQQGDRIYSEPSNAQDAEQYMAVEQLPTPPGRVEDMEQATQEEYVGETSLSTSEGFPDVDAPAVSPSGEDAPIGLDIAAPMDTPSLGASLPTLEMPYVPMDEEEPDHHEEAVALQPSIGELHGLDLDDLERILGADPNVEMHPALQQVLTLEGVSSPDALDGASIPGHSLEVASSLDEMLNHAEGVGRVRGTIRALDAQRERTRRETDEEAGGGPGPSGESPEGRS</sequence>
<proteinExistence type="predicted"/>
<feature type="coiled-coil region" evidence="1">
    <location>
        <begin position="136"/>
        <end position="163"/>
    </location>
</feature>
<dbReference type="SMART" id="SM00165">
    <property type="entry name" value="UBA"/>
    <property type="match status" value="2"/>
</dbReference>
<feature type="region of interest" description="Disordered" evidence="2">
    <location>
        <begin position="289"/>
        <end position="330"/>
    </location>
</feature>
<keyword evidence="1" id="KW-0175">Coiled coil</keyword>
<protein>
    <submittedName>
        <fullName evidence="5">Uncharacterized protein</fullName>
    </submittedName>
</protein>
<dbReference type="OrthoDB" id="336240at2759"/>
<dbReference type="Pfam" id="PF22562">
    <property type="entry name" value="UBA_7"/>
    <property type="match status" value="2"/>
</dbReference>
<accession>A0A8S1J795</accession>
<dbReference type="InterPro" id="IPR015940">
    <property type="entry name" value="UBA"/>
</dbReference>
<evidence type="ECO:0000259" key="4">
    <source>
        <dbReference type="PROSITE" id="PS50053"/>
    </source>
</evidence>
<dbReference type="InterPro" id="IPR029071">
    <property type="entry name" value="Ubiquitin-like_domsf"/>
</dbReference>
<feature type="compositionally biased region" description="Low complexity" evidence="2">
    <location>
        <begin position="295"/>
        <end position="305"/>
    </location>
</feature>
<dbReference type="EMBL" id="CAJHUC010001584">
    <property type="protein sequence ID" value="CAD7701612.1"/>
    <property type="molecule type" value="Genomic_DNA"/>
</dbReference>
<gene>
    <name evidence="5" type="ORF">OSTQU699_LOCUS6969</name>
</gene>
<dbReference type="Proteomes" id="UP000708148">
    <property type="component" value="Unassembled WGS sequence"/>
</dbReference>
<name>A0A8S1J795_9CHLO</name>
<dbReference type="SUPFAM" id="SSF54236">
    <property type="entry name" value="Ubiquitin-like"/>
    <property type="match status" value="1"/>
</dbReference>
<dbReference type="SMART" id="SM00213">
    <property type="entry name" value="UBQ"/>
    <property type="match status" value="1"/>
</dbReference>
<organism evidence="5 6">
    <name type="scientific">Ostreobium quekettii</name>
    <dbReference type="NCBI Taxonomy" id="121088"/>
    <lineage>
        <taxon>Eukaryota</taxon>
        <taxon>Viridiplantae</taxon>
        <taxon>Chlorophyta</taxon>
        <taxon>core chlorophytes</taxon>
        <taxon>Ulvophyceae</taxon>
        <taxon>TCBD clade</taxon>
        <taxon>Bryopsidales</taxon>
        <taxon>Ostreobineae</taxon>
        <taxon>Ostreobiaceae</taxon>
        <taxon>Ostreobium</taxon>
    </lineage>
</organism>
<feature type="domain" description="UBA" evidence="3">
    <location>
        <begin position="243"/>
        <end position="283"/>
    </location>
</feature>
<dbReference type="Gene3D" id="3.10.20.90">
    <property type="entry name" value="Phosphatidylinositol 3-kinase Catalytic Subunit, Chain A, domain 1"/>
    <property type="match status" value="1"/>
</dbReference>
<evidence type="ECO:0000313" key="5">
    <source>
        <dbReference type="EMBL" id="CAD7701612.1"/>
    </source>
</evidence>
<dbReference type="PROSITE" id="PS50030">
    <property type="entry name" value="UBA"/>
    <property type="match status" value="2"/>
</dbReference>
<feature type="domain" description="Ubiquitin-like" evidence="4">
    <location>
        <begin position="1"/>
        <end position="76"/>
    </location>
</feature>
<evidence type="ECO:0000256" key="2">
    <source>
        <dbReference type="SAM" id="MobiDB-lite"/>
    </source>
</evidence>
<feature type="compositionally biased region" description="Basic and acidic residues" evidence="2">
    <location>
        <begin position="307"/>
        <end position="321"/>
    </location>
</feature>
<dbReference type="InterPro" id="IPR000626">
    <property type="entry name" value="Ubiquitin-like_dom"/>
</dbReference>
<keyword evidence="6" id="KW-1185">Reference proteome</keyword>